<dbReference type="InterPro" id="IPR045053">
    <property type="entry name" value="MAN-like"/>
</dbReference>
<accession>A0ABX0XG85</accession>
<dbReference type="EC" id="3.2.1.78" evidence="2"/>
<name>A0ABX0XG85_9BACT</name>
<dbReference type="GO" id="GO:0016985">
    <property type="term" value="F:mannan endo-1,4-beta-mannosidase activity"/>
    <property type="evidence" value="ECO:0007669"/>
    <property type="project" value="UniProtKB-EC"/>
</dbReference>
<sequence>MKMRFVPPIMALLGLLLFPSCGTNRSFVKVAGTDFTIKKKPYYFVGANFWYGAYLGADADYGNRARLLRELDHLEEVGINNLRIMAASEESDFGLPLSPPFQYESGAYNDTLLRGLDFLLAEMGKRNLRAVLVLNNFWDWTGGMGQYVSWATGEPVFDPGSNENHTWDEAMDSAARFYEMEEPQARYLKYINTLVNRVNTYTKKPYKNDPAIMSWELANEPRPLKDGYSDNEGNVRVFSEWVHNTAAYIHSIDPNHLVTTGSEGSKGTLGKVEFAKQAHASEYIDYTTFHLWPKNWSWYDAEKPETMGQTKENASAYIAEHVELSRQLNKPSVLEEIGFVRDGEKFAPDSPITARDDFYRFILDIVKASVEEGKALSGLNFWSWGGEGRAQQSDYGWKPGDVIYTGDPYGEAQGLNSIYDTDTSTLEMISQYVDILERLTDEKNEAR</sequence>
<feature type="chain" id="PRO_5045814196" description="mannan endo-1,4-beta-mannosidase" evidence="5">
    <location>
        <begin position="23"/>
        <end position="447"/>
    </location>
</feature>
<dbReference type="InterPro" id="IPR017853">
    <property type="entry name" value="GH"/>
</dbReference>
<comment type="caution">
    <text evidence="7">The sequence shown here is derived from an EMBL/GenBank/DDBJ whole genome shotgun (WGS) entry which is preliminary data.</text>
</comment>
<keyword evidence="8" id="KW-1185">Reference proteome</keyword>
<keyword evidence="4 7" id="KW-0326">Glycosidase</keyword>
<dbReference type="RefSeq" id="WP_168040030.1">
    <property type="nucleotide sequence ID" value="NZ_JAATJH010000009.1"/>
</dbReference>
<dbReference type="InterPro" id="IPR001547">
    <property type="entry name" value="Glyco_hydro_5"/>
</dbReference>
<evidence type="ECO:0000313" key="7">
    <source>
        <dbReference type="EMBL" id="NJC28227.1"/>
    </source>
</evidence>
<feature type="domain" description="Glycoside hydrolase family 5" evidence="6">
    <location>
        <begin position="26"/>
        <end position="439"/>
    </location>
</feature>
<evidence type="ECO:0000256" key="4">
    <source>
        <dbReference type="ARBA" id="ARBA00023295"/>
    </source>
</evidence>
<comment type="catalytic activity">
    <reaction evidence="1">
        <text>Random hydrolysis of (1-&gt;4)-beta-D-mannosidic linkages in mannans, galactomannans and glucomannans.</text>
        <dbReference type="EC" id="3.2.1.78"/>
    </reaction>
</comment>
<evidence type="ECO:0000256" key="5">
    <source>
        <dbReference type="SAM" id="SignalP"/>
    </source>
</evidence>
<dbReference type="Pfam" id="PF26410">
    <property type="entry name" value="GH5_mannosidase"/>
    <property type="match status" value="1"/>
</dbReference>
<dbReference type="EMBL" id="JAATJH010000009">
    <property type="protein sequence ID" value="NJC28227.1"/>
    <property type="molecule type" value="Genomic_DNA"/>
</dbReference>
<protein>
    <recommendedName>
        <fullName evidence="2">mannan endo-1,4-beta-mannosidase</fullName>
        <ecNumber evidence="2">3.2.1.78</ecNumber>
    </recommendedName>
</protein>
<dbReference type="SUPFAM" id="SSF51445">
    <property type="entry name" value="(Trans)glycosidases"/>
    <property type="match status" value="1"/>
</dbReference>
<dbReference type="PANTHER" id="PTHR31451:SF40">
    <property type="entry name" value="GLYCOSIDE HYDROLASE FAMILY 5 DOMAIN-CONTAINING PROTEIN"/>
    <property type="match status" value="1"/>
</dbReference>
<gene>
    <name evidence="7" type="ORF">GGR27_003748</name>
</gene>
<evidence type="ECO:0000256" key="3">
    <source>
        <dbReference type="ARBA" id="ARBA00022801"/>
    </source>
</evidence>
<proteinExistence type="predicted"/>
<keyword evidence="5" id="KW-0732">Signal</keyword>
<organism evidence="7 8">
    <name type="scientific">Neolewinella antarctica</name>
    <dbReference type="NCBI Taxonomy" id="442734"/>
    <lineage>
        <taxon>Bacteria</taxon>
        <taxon>Pseudomonadati</taxon>
        <taxon>Bacteroidota</taxon>
        <taxon>Saprospiria</taxon>
        <taxon>Saprospirales</taxon>
        <taxon>Lewinellaceae</taxon>
        <taxon>Neolewinella</taxon>
    </lineage>
</organism>
<dbReference type="PANTHER" id="PTHR31451">
    <property type="match status" value="1"/>
</dbReference>
<keyword evidence="3 7" id="KW-0378">Hydrolase</keyword>
<evidence type="ECO:0000259" key="6">
    <source>
        <dbReference type="Pfam" id="PF26410"/>
    </source>
</evidence>
<reference evidence="7 8" key="1">
    <citation type="submission" date="2020-03" db="EMBL/GenBank/DDBJ databases">
        <title>Genomic Encyclopedia of Type Strains, Phase IV (KMG-IV): sequencing the most valuable type-strain genomes for metagenomic binning, comparative biology and taxonomic classification.</title>
        <authorList>
            <person name="Goeker M."/>
        </authorList>
    </citation>
    <scope>NUCLEOTIDE SEQUENCE [LARGE SCALE GENOMIC DNA]</scope>
    <source>
        <strain evidence="7 8">DSM 105096</strain>
    </source>
</reference>
<evidence type="ECO:0000256" key="1">
    <source>
        <dbReference type="ARBA" id="ARBA00001678"/>
    </source>
</evidence>
<dbReference type="Proteomes" id="UP000770785">
    <property type="component" value="Unassembled WGS sequence"/>
</dbReference>
<dbReference type="Gene3D" id="3.20.20.80">
    <property type="entry name" value="Glycosidases"/>
    <property type="match status" value="1"/>
</dbReference>
<feature type="signal peptide" evidence="5">
    <location>
        <begin position="1"/>
        <end position="22"/>
    </location>
</feature>
<evidence type="ECO:0000313" key="8">
    <source>
        <dbReference type="Proteomes" id="UP000770785"/>
    </source>
</evidence>
<evidence type="ECO:0000256" key="2">
    <source>
        <dbReference type="ARBA" id="ARBA00012706"/>
    </source>
</evidence>